<dbReference type="PROSITE" id="PS51296">
    <property type="entry name" value="RIESKE"/>
    <property type="match status" value="1"/>
</dbReference>
<keyword evidence="6" id="KW-0411">Iron-sulfur</keyword>
<dbReference type="Pfam" id="PF00355">
    <property type="entry name" value="Rieske"/>
    <property type="match status" value="1"/>
</dbReference>
<evidence type="ECO:0000256" key="1">
    <source>
        <dbReference type="ARBA" id="ARBA00001962"/>
    </source>
</evidence>
<dbReference type="Gene3D" id="3.90.380.10">
    <property type="entry name" value="Naphthalene 1,2-dioxygenase Alpha Subunit, Chain A, domain 1"/>
    <property type="match status" value="2"/>
</dbReference>
<dbReference type="STRING" id="1166337.SAMN05192580_2036"/>
<keyword evidence="5" id="KW-0408">Iron</keyword>
<proteinExistence type="predicted"/>
<dbReference type="GO" id="GO:0016491">
    <property type="term" value="F:oxidoreductase activity"/>
    <property type="evidence" value="ECO:0007669"/>
    <property type="project" value="UniProtKB-KW"/>
</dbReference>
<evidence type="ECO:0000313" key="8">
    <source>
        <dbReference type="EMBL" id="SFR96573.1"/>
    </source>
</evidence>
<evidence type="ECO:0000256" key="3">
    <source>
        <dbReference type="ARBA" id="ARBA00022723"/>
    </source>
</evidence>
<dbReference type="PANTHER" id="PTHR43756:SF5">
    <property type="entry name" value="CHOLINE MONOOXYGENASE, CHLOROPLASTIC"/>
    <property type="match status" value="1"/>
</dbReference>
<dbReference type="Pfam" id="PF00848">
    <property type="entry name" value="Ring_hydroxyl_A"/>
    <property type="match status" value="1"/>
</dbReference>
<comment type="cofactor">
    <cofactor evidence="1">
        <name>Fe cation</name>
        <dbReference type="ChEBI" id="CHEBI:24875"/>
    </cofactor>
</comment>
<sequence length="394" mass="44073">MQRDARVRIAKQILDMIDRNEIQTAEEPAVELDVGRFIDPERFEKERQAFFLNRTQLLAFTADLPEPGDYYATEVAGRPILIVRGKDGVARAFLNACRHRGVQIAEGCGHAKAFVCPYHAWTFGLNGDLIGVPGRAAFDGLLKDRGLIELPCAEAIGFILVHPQPNGHVDVDEFFGPIKDHLAGYRYENLRLVREFKTIARINWKHAVDGGVEGYHVPFLHPQTVGPMTLPQFLHLDWGLHHTLVTVGPDILKLKDIPEEEWPEYCEFSCSNAIFPNSIVIAGEAMGIFQRSDPADEPGKCNYIFRLYGWGKNPSEEQLAKDNYVADMLIKVAMEEDMRVQSNSQVMMEAGAVPSIILGRREQNVLRMHHNYDRLIGHDPAAALAAQGLAAAAE</sequence>
<organism evidence="8 9">
    <name type="scientific">Sphingomonas jatrophae</name>
    <dbReference type="NCBI Taxonomy" id="1166337"/>
    <lineage>
        <taxon>Bacteria</taxon>
        <taxon>Pseudomonadati</taxon>
        <taxon>Pseudomonadota</taxon>
        <taxon>Alphaproteobacteria</taxon>
        <taxon>Sphingomonadales</taxon>
        <taxon>Sphingomonadaceae</taxon>
        <taxon>Sphingomonas</taxon>
    </lineage>
</organism>
<dbReference type="GO" id="GO:0051537">
    <property type="term" value="F:2 iron, 2 sulfur cluster binding"/>
    <property type="evidence" value="ECO:0007669"/>
    <property type="project" value="UniProtKB-KW"/>
</dbReference>
<protein>
    <submittedName>
        <fullName evidence="8">Ring hydroxylating alpha subunit (Catalytic domain)</fullName>
    </submittedName>
</protein>
<dbReference type="GO" id="GO:0005506">
    <property type="term" value="F:iron ion binding"/>
    <property type="evidence" value="ECO:0007669"/>
    <property type="project" value="InterPro"/>
</dbReference>
<dbReference type="Gene3D" id="2.102.10.10">
    <property type="entry name" value="Rieske [2Fe-2S] iron-sulphur domain"/>
    <property type="match status" value="1"/>
</dbReference>
<feature type="domain" description="Rieske" evidence="7">
    <location>
        <begin position="57"/>
        <end position="161"/>
    </location>
</feature>
<reference evidence="8 9" key="1">
    <citation type="submission" date="2016-10" db="EMBL/GenBank/DDBJ databases">
        <authorList>
            <person name="de Groot N.N."/>
        </authorList>
    </citation>
    <scope>NUCLEOTIDE SEQUENCE [LARGE SCALE GENOMIC DNA]</scope>
    <source>
        <strain evidence="8 9">S5-249</strain>
    </source>
</reference>
<dbReference type="InterPro" id="IPR015879">
    <property type="entry name" value="Ring_hydroxy_dOase_asu_C_dom"/>
</dbReference>
<evidence type="ECO:0000256" key="5">
    <source>
        <dbReference type="ARBA" id="ARBA00023004"/>
    </source>
</evidence>
<evidence type="ECO:0000256" key="4">
    <source>
        <dbReference type="ARBA" id="ARBA00023002"/>
    </source>
</evidence>
<evidence type="ECO:0000259" key="7">
    <source>
        <dbReference type="PROSITE" id="PS51296"/>
    </source>
</evidence>
<name>A0A1I6KZA5_9SPHN</name>
<dbReference type="EMBL" id="FOZG01000002">
    <property type="protein sequence ID" value="SFR96573.1"/>
    <property type="molecule type" value="Genomic_DNA"/>
</dbReference>
<dbReference type="InterPro" id="IPR001663">
    <property type="entry name" value="Rng_hydr_dOase-A"/>
</dbReference>
<dbReference type="Proteomes" id="UP000198824">
    <property type="component" value="Unassembled WGS sequence"/>
</dbReference>
<evidence type="ECO:0000256" key="2">
    <source>
        <dbReference type="ARBA" id="ARBA00022714"/>
    </source>
</evidence>
<dbReference type="InterPro" id="IPR017941">
    <property type="entry name" value="Rieske_2Fe-2S"/>
</dbReference>
<keyword evidence="9" id="KW-1185">Reference proteome</keyword>
<keyword evidence="2" id="KW-0001">2Fe-2S</keyword>
<gene>
    <name evidence="8" type="ORF">SAMN05192580_2036</name>
</gene>
<keyword evidence="4" id="KW-0560">Oxidoreductase</keyword>
<dbReference type="PANTHER" id="PTHR43756">
    <property type="entry name" value="CHOLINE MONOOXYGENASE, CHLOROPLASTIC"/>
    <property type="match status" value="1"/>
</dbReference>
<dbReference type="AlphaFoldDB" id="A0A1I6KZA5"/>
<dbReference type="SUPFAM" id="SSF55961">
    <property type="entry name" value="Bet v1-like"/>
    <property type="match status" value="1"/>
</dbReference>
<keyword evidence="3" id="KW-0479">Metal-binding</keyword>
<dbReference type="CDD" id="cd03469">
    <property type="entry name" value="Rieske_RO_Alpha_N"/>
    <property type="match status" value="1"/>
</dbReference>
<dbReference type="InterPro" id="IPR036922">
    <property type="entry name" value="Rieske_2Fe-2S_sf"/>
</dbReference>
<dbReference type="PRINTS" id="PR00090">
    <property type="entry name" value="RNGDIOXGNASE"/>
</dbReference>
<evidence type="ECO:0000256" key="6">
    <source>
        <dbReference type="ARBA" id="ARBA00023014"/>
    </source>
</evidence>
<evidence type="ECO:0000313" key="9">
    <source>
        <dbReference type="Proteomes" id="UP000198824"/>
    </source>
</evidence>
<dbReference type="SUPFAM" id="SSF50022">
    <property type="entry name" value="ISP domain"/>
    <property type="match status" value="1"/>
</dbReference>
<dbReference type="OrthoDB" id="7458380at2"/>
<accession>A0A1I6KZA5</accession>